<dbReference type="Gene3D" id="3.30.450.20">
    <property type="entry name" value="PAS domain"/>
    <property type="match status" value="1"/>
</dbReference>
<keyword evidence="8" id="KW-0547">Nucleotide-binding</keyword>
<dbReference type="InterPro" id="IPR004358">
    <property type="entry name" value="Sig_transdc_His_kin-like_C"/>
</dbReference>
<dbReference type="AlphaFoldDB" id="A0A5B7X7F9"/>
<evidence type="ECO:0000256" key="10">
    <source>
        <dbReference type="ARBA" id="ARBA00022840"/>
    </source>
</evidence>
<keyword evidence="10" id="KW-0067">ATP-binding</keyword>
<dbReference type="CDD" id="cd00082">
    <property type="entry name" value="HisKA"/>
    <property type="match status" value="1"/>
</dbReference>
<dbReference type="PROSITE" id="PS50110">
    <property type="entry name" value="RESPONSE_REGULATORY"/>
    <property type="match status" value="1"/>
</dbReference>
<keyword evidence="13" id="KW-0472">Membrane</keyword>
<keyword evidence="12" id="KW-0902">Two-component regulatory system</keyword>
<evidence type="ECO:0000256" key="11">
    <source>
        <dbReference type="ARBA" id="ARBA00022989"/>
    </source>
</evidence>
<dbReference type="SUPFAM" id="SSF55785">
    <property type="entry name" value="PYP-like sensor domain (PAS domain)"/>
    <property type="match status" value="1"/>
</dbReference>
<dbReference type="InterPro" id="IPR003018">
    <property type="entry name" value="GAF"/>
</dbReference>
<dbReference type="FunFam" id="3.30.565.10:FF:000010">
    <property type="entry name" value="Sensor histidine kinase RcsC"/>
    <property type="match status" value="1"/>
</dbReference>
<evidence type="ECO:0000256" key="5">
    <source>
        <dbReference type="ARBA" id="ARBA00022553"/>
    </source>
</evidence>
<dbReference type="KEGG" id="afla:FHG64_17410"/>
<dbReference type="InterPro" id="IPR036641">
    <property type="entry name" value="HPT_dom_sf"/>
</dbReference>
<evidence type="ECO:0000256" key="2">
    <source>
        <dbReference type="ARBA" id="ARBA00004651"/>
    </source>
</evidence>
<feature type="modified residue" description="4-aspartylphosphate" evidence="14">
    <location>
        <position position="631"/>
    </location>
</feature>
<evidence type="ECO:0000313" key="21">
    <source>
        <dbReference type="Proteomes" id="UP000309016"/>
    </source>
</evidence>
<evidence type="ECO:0000256" key="14">
    <source>
        <dbReference type="PROSITE-ProRule" id="PRU00169"/>
    </source>
</evidence>
<keyword evidence="9" id="KW-0418">Kinase</keyword>
<dbReference type="Gene3D" id="1.20.120.160">
    <property type="entry name" value="HPT domain"/>
    <property type="match status" value="1"/>
</dbReference>
<dbReference type="CDD" id="cd00130">
    <property type="entry name" value="PAS"/>
    <property type="match status" value="1"/>
</dbReference>
<dbReference type="GO" id="GO:0000155">
    <property type="term" value="F:phosphorelay sensor kinase activity"/>
    <property type="evidence" value="ECO:0007669"/>
    <property type="project" value="InterPro"/>
</dbReference>
<keyword evidence="7" id="KW-0812">Transmembrane</keyword>
<dbReference type="PROSITE" id="PS50109">
    <property type="entry name" value="HIS_KIN"/>
    <property type="match status" value="1"/>
</dbReference>
<evidence type="ECO:0000259" key="19">
    <source>
        <dbReference type="PROSITE" id="PS50113"/>
    </source>
</evidence>
<dbReference type="InterPro" id="IPR000700">
    <property type="entry name" value="PAS-assoc_C"/>
</dbReference>
<dbReference type="InterPro" id="IPR035965">
    <property type="entry name" value="PAS-like_dom_sf"/>
</dbReference>
<feature type="domain" description="Response regulatory" evidence="17">
    <location>
        <begin position="582"/>
        <end position="697"/>
    </location>
</feature>
<evidence type="ECO:0000256" key="7">
    <source>
        <dbReference type="ARBA" id="ARBA00022692"/>
    </source>
</evidence>
<feature type="domain" description="Histidine kinase" evidence="16">
    <location>
        <begin position="335"/>
        <end position="559"/>
    </location>
</feature>
<evidence type="ECO:0000256" key="8">
    <source>
        <dbReference type="ARBA" id="ARBA00022741"/>
    </source>
</evidence>
<dbReference type="InterPro" id="IPR011006">
    <property type="entry name" value="CheY-like_superfamily"/>
</dbReference>
<evidence type="ECO:0000256" key="15">
    <source>
        <dbReference type="SAM" id="Coils"/>
    </source>
</evidence>
<dbReference type="RefSeq" id="WP_139067583.1">
    <property type="nucleotide sequence ID" value="NZ_CP040812.1"/>
</dbReference>
<organism evidence="20 21">
    <name type="scientific">Antarcticibacterium flavum</name>
    <dbReference type="NCBI Taxonomy" id="2058175"/>
    <lineage>
        <taxon>Bacteria</taxon>
        <taxon>Pseudomonadati</taxon>
        <taxon>Bacteroidota</taxon>
        <taxon>Flavobacteriia</taxon>
        <taxon>Flavobacteriales</taxon>
        <taxon>Flavobacteriaceae</taxon>
        <taxon>Antarcticibacterium</taxon>
    </lineage>
</organism>
<dbReference type="FunFam" id="1.10.287.130:FF:000004">
    <property type="entry name" value="Ethylene receptor 1"/>
    <property type="match status" value="1"/>
</dbReference>
<dbReference type="Gene3D" id="3.30.450.40">
    <property type="match status" value="1"/>
</dbReference>
<dbReference type="PROSITE" id="PS50113">
    <property type="entry name" value="PAC"/>
    <property type="match status" value="1"/>
</dbReference>
<dbReference type="CDD" id="cd16922">
    <property type="entry name" value="HATPase_EvgS-ArcB-TorS-like"/>
    <property type="match status" value="1"/>
</dbReference>
<dbReference type="SMART" id="SM00086">
    <property type="entry name" value="PAC"/>
    <property type="match status" value="1"/>
</dbReference>
<dbReference type="InterPro" id="IPR029016">
    <property type="entry name" value="GAF-like_dom_sf"/>
</dbReference>
<evidence type="ECO:0000259" key="16">
    <source>
        <dbReference type="PROSITE" id="PS50109"/>
    </source>
</evidence>
<dbReference type="InterPro" id="IPR001610">
    <property type="entry name" value="PAC"/>
</dbReference>
<dbReference type="PROSITE" id="PS50112">
    <property type="entry name" value="PAS"/>
    <property type="match status" value="1"/>
</dbReference>
<evidence type="ECO:0000256" key="1">
    <source>
        <dbReference type="ARBA" id="ARBA00000085"/>
    </source>
</evidence>
<dbReference type="InterPro" id="IPR003661">
    <property type="entry name" value="HisK_dim/P_dom"/>
</dbReference>
<keyword evidence="15" id="KW-0175">Coiled coil</keyword>
<dbReference type="SUPFAM" id="SSF47384">
    <property type="entry name" value="Homodimeric domain of signal transducing histidine kinase"/>
    <property type="match status" value="1"/>
</dbReference>
<evidence type="ECO:0000259" key="18">
    <source>
        <dbReference type="PROSITE" id="PS50112"/>
    </source>
</evidence>
<dbReference type="InterPro" id="IPR005467">
    <property type="entry name" value="His_kinase_dom"/>
</dbReference>
<dbReference type="PANTHER" id="PTHR45339:SF1">
    <property type="entry name" value="HYBRID SIGNAL TRANSDUCTION HISTIDINE KINASE J"/>
    <property type="match status" value="1"/>
</dbReference>
<dbReference type="PANTHER" id="PTHR45339">
    <property type="entry name" value="HYBRID SIGNAL TRANSDUCTION HISTIDINE KINASE J"/>
    <property type="match status" value="1"/>
</dbReference>
<dbReference type="InterPro" id="IPR036890">
    <property type="entry name" value="HATPase_C_sf"/>
</dbReference>
<name>A0A5B7X7F9_9FLAO</name>
<feature type="domain" description="PAS" evidence="18">
    <location>
        <begin position="191"/>
        <end position="262"/>
    </location>
</feature>
<dbReference type="Pfam" id="PF01590">
    <property type="entry name" value="GAF"/>
    <property type="match status" value="1"/>
</dbReference>
<dbReference type="Proteomes" id="UP000309016">
    <property type="component" value="Chromosome"/>
</dbReference>
<dbReference type="SUPFAM" id="SSF55781">
    <property type="entry name" value="GAF domain-like"/>
    <property type="match status" value="1"/>
</dbReference>
<dbReference type="CDD" id="cd17546">
    <property type="entry name" value="REC_hyHK_CKI1_RcsC-like"/>
    <property type="match status" value="1"/>
</dbReference>
<gene>
    <name evidence="20" type="ORF">FHG64_17410</name>
</gene>
<keyword evidence="21" id="KW-1185">Reference proteome</keyword>
<dbReference type="Gene3D" id="1.10.287.130">
    <property type="match status" value="1"/>
</dbReference>
<evidence type="ECO:0000256" key="13">
    <source>
        <dbReference type="ARBA" id="ARBA00023136"/>
    </source>
</evidence>
<dbReference type="SMART" id="SM00091">
    <property type="entry name" value="PAS"/>
    <property type="match status" value="1"/>
</dbReference>
<keyword evidence="11" id="KW-1133">Transmembrane helix</keyword>
<dbReference type="SMART" id="SM00448">
    <property type="entry name" value="REC"/>
    <property type="match status" value="1"/>
</dbReference>
<evidence type="ECO:0000256" key="6">
    <source>
        <dbReference type="ARBA" id="ARBA00022679"/>
    </source>
</evidence>
<evidence type="ECO:0000259" key="17">
    <source>
        <dbReference type="PROSITE" id="PS50110"/>
    </source>
</evidence>
<accession>A0A5B7X7F9</accession>
<comment type="catalytic activity">
    <reaction evidence="1">
        <text>ATP + protein L-histidine = ADP + protein N-phospho-L-histidine.</text>
        <dbReference type="EC" id="2.7.13.3"/>
    </reaction>
</comment>
<dbReference type="Pfam" id="PF00512">
    <property type="entry name" value="HisKA"/>
    <property type="match status" value="1"/>
</dbReference>
<dbReference type="Gene3D" id="3.40.50.2300">
    <property type="match status" value="1"/>
</dbReference>
<dbReference type="EC" id="2.7.13.3" evidence="3"/>
<comment type="subcellular location">
    <subcellularLocation>
        <location evidence="2">Cell membrane</location>
        <topology evidence="2">Multi-pass membrane protein</topology>
    </subcellularLocation>
</comment>
<dbReference type="InterPro" id="IPR036097">
    <property type="entry name" value="HisK_dim/P_sf"/>
</dbReference>
<dbReference type="Pfam" id="PF02518">
    <property type="entry name" value="HATPase_c"/>
    <property type="match status" value="1"/>
</dbReference>
<feature type="coiled-coil region" evidence="15">
    <location>
        <begin position="308"/>
        <end position="335"/>
    </location>
</feature>
<evidence type="ECO:0000256" key="12">
    <source>
        <dbReference type="ARBA" id="ARBA00023012"/>
    </source>
</evidence>
<evidence type="ECO:0000313" key="20">
    <source>
        <dbReference type="EMBL" id="QCY71030.1"/>
    </source>
</evidence>
<keyword evidence="5 14" id="KW-0597">Phosphoprotein</keyword>
<evidence type="ECO:0000256" key="9">
    <source>
        <dbReference type="ARBA" id="ARBA00022777"/>
    </source>
</evidence>
<evidence type="ECO:0000256" key="3">
    <source>
        <dbReference type="ARBA" id="ARBA00012438"/>
    </source>
</evidence>
<dbReference type="Pfam" id="PF13426">
    <property type="entry name" value="PAS_9"/>
    <property type="match status" value="1"/>
</dbReference>
<dbReference type="SUPFAM" id="SSF47226">
    <property type="entry name" value="Histidine-containing phosphotransfer domain, HPT domain"/>
    <property type="match status" value="1"/>
</dbReference>
<evidence type="ECO:0000256" key="4">
    <source>
        <dbReference type="ARBA" id="ARBA00022475"/>
    </source>
</evidence>
<dbReference type="EMBL" id="CP040812">
    <property type="protein sequence ID" value="QCY71030.1"/>
    <property type="molecule type" value="Genomic_DNA"/>
</dbReference>
<dbReference type="SUPFAM" id="SSF55874">
    <property type="entry name" value="ATPase domain of HSP90 chaperone/DNA topoisomerase II/histidine kinase"/>
    <property type="match status" value="1"/>
</dbReference>
<dbReference type="GO" id="GO:0005886">
    <property type="term" value="C:plasma membrane"/>
    <property type="evidence" value="ECO:0007669"/>
    <property type="project" value="UniProtKB-SubCell"/>
</dbReference>
<feature type="domain" description="PAC" evidence="19">
    <location>
        <begin position="265"/>
        <end position="317"/>
    </location>
</feature>
<keyword evidence="6" id="KW-0808">Transferase</keyword>
<dbReference type="SMART" id="SM00387">
    <property type="entry name" value="HATPase_c"/>
    <property type="match status" value="1"/>
</dbReference>
<dbReference type="SUPFAM" id="SSF52172">
    <property type="entry name" value="CheY-like"/>
    <property type="match status" value="1"/>
</dbReference>
<dbReference type="OrthoDB" id="9811889at2"/>
<proteinExistence type="predicted"/>
<dbReference type="PRINTS" id="PR00344">
    <property type="entry name" value="BCTRLSENSOR"/>
</dbReference>
<dbReference type="NCBIfam" id="TIGR00229">
    <property type="entry name" value="sensory_box"/>
    <property type="match status" value="1"/>
</dbReference>
<dbReference type="Pfam" id="PF00072">
    <property type="entry name" value="Response_reg"/>
    <property type="match status" value="1"/>
</dbReference>
<dbReference type="GO" id="GO:0005524">
    <property type="term" value="F:ATP binding"/>
    <property type="evidence" value="ECO:0007669"/>
    <property type="project" value="UniProtKB-KW"/>
</dbReference>
<dbReference type="SMART" id="SM00388">
    <property type="entry name" value="HisKA"/>
    <property type="match status" value="1"/>
</dbReference>
<dbReference type="Gene3D" id="3.30.565.10">
    <property type="entry name" value="Histidine kinase-like ATPase, C-terminal domain"/>
    <property type="match status" value="1"/>
</dbReference>
<dbReference type="InterPro" id="IPR001789">
    <property type="entry name" value="Sig_transdc_resp-reg_receiver"/>
</dbReference>
<protein>
    <recommendedName>
        <fullName evidence="3">histidine kinase</fullName>
        <ecNumber evidence="3">2.7.13.3</ecNumber>
    </recommendedName>
</protein>
<reference evidence="20 21" key="1">
    <citation type="submission" date="2019-06" db="EMBL/GenBank/DDBJ databases">
        <title>Complete genome sequence of Antarcticibacterium flavum KCTC 52984T from an Antarctic marine sediment.</title>
        <authorList>
            <person name="Lee Y.M."/>
            <person name="Shin S.C."/>
        </authorList>
    </citation>
    <scope>NUCLEOTIDE SEQUENCE [LARGE SCALE GENOMIC DNA]</scope>
    <source>
        <strain evidence="20 21">KCTC 52984</strain>
    </source>
</reference>
<dbReference type="InterPro" id="IPR003594">
    <property type="entry name" value="HATPase_dom"/>
</dbReference>
<keyword evidence="4" id="KW-1003">Cell membrane</keyword>
<dbReference type="InterPro" id="IPR000014">
    <property type="entry name" value="PAS"/>
</dbReference>
<sequence>MTYILKKDNNEEIRRLQTLLSYNILDTPGEEEFDGLVKLISIICNSPIALISMLDDKRQWYKAKVGVVQDEVPKEDTICQFTLEQDDLLEIPDAREDDRVRGNDHVTAEGGIRFYAGVNIKASNGHKIGTVCVVDTVPRELNEDQRLALKLVADQTMALLETRKKNKELGNELELVINEKIKKTQLQLLQKETEYNLLLKAIRKSNGVVEFSPDGVIRSVNKNFLKVLGYPREEVIGKHHEIFLDEDQKLASEEFWSSLRNGEFHTGRFKRLQKDGSPVWIQATYNPITNQKDEVIKVVKISRDITKEIEAERALQQSRDLAEELNNQKDNFIANMSHEIRTPIHAILGFTELLLEKEQDPSKESYLKSVKTAGDNLLYIINDILDLSKLEAGVIHLEKEPFDLSLVIQNVFSILHLKAHQKKLLFQYHIEPDVEFQLIGDRNRLTQILINLLGNAIKFTAAGRVEVFIKSVKSVPENNESTRLQFKVVDTGIGIPAKKLDAIFDRFSQGEEDTSRKYGGTGLGLNISRQLIEKQGGTVGVESTIGKGSVFTFELTFGRGIINAQLEKEKSPAATRDINKASILLCEDNELNQRLIKAILNEKGYEVDLAENGEKGIELLRIKKYDLILMDIQMPVKDGYDATKAIRQELEISTPIIALTANFMLSERIKCHELGMNDYLSKPFPKEDLLNIIELTIQGNSYHKILKPNVTFKDKPIISLENLNDLTEGDENFRQEMILLLVNQAEKMFEEIQGHSENKNVVEIAATAHKLKTSLGVIDADLTLLNKLEDLKNHDPGNRDYTGLVVSLGLQLKEIFSILKELINTPQNEDPTSRR</sequence>